<organism evidence="1 2">
    <name type="scientific">Orchesella dallaii</name>
    <dbReference type="NCBI Taxonomy" id="48710"/>
    <lineage>
        <taxon>Eukaryota</taxon>
        <taxon>Metazoa</taxon>
        <taxon>Ecdysozoa</taxon>
        <taxon>Arthropoda</taxon>
        <taxon>Hexapoda</taxon>
        <taxon>Collembola</taxon>
        <taxon>Entomobryomorpha</taxon>
        <taxon>Entomobryoidea</taxon>
        <taxon>Orchesellidae</taxon>
        <taxon>Orchesellinae</taxon>
        <taxon>Orchesella</taxon>
    </lineage>
</organism>
<gene>
    <name evidence="1" type="ORF">ODALV1_LOCUS6731</name>
</gene>
<evidence type="ECO:0000313" key="2">
    <source>
        <dbReference type="Proteomes" id="UP001642540"/>
    </source>
</evidence>
<reference evidence="1 2" key="1">
    <citation type="submission" date="2024-08" db="EMBL/GenBank/DDBJ databases">
        <authorList>
            <person name="Cucini C."/>
            <person name="Frati F."/>
        </authorList>
    </citation>
    <scope>NUCLEOTIDE SEQUENCE [LARGE SCALE GENOMIC DNA]</scope>
</reference>
<comment type="caution">
    <text evidence="1">The sequence shown here is derived from an EMBL/GenBank/DDBJ whole genome shotgun (WGS) entry which is preliminary data.</text>
</comment>
<evidence type="ECO:0000313" key="1">
    <source>
        <dbReference type="EMBL" id="CAL8087415.1"/>
    </source>
</evidence>
<dbReference type="EMBL" id="CAXLJM020000020">
    <property type="protein sequence ID" value="CAL8087415.1"/>
    <property type="molecule type" value="Genomic_DNA"/>
</dbReference>
<protein>
    <submittedName>
        <fullName evidence="1">Uncharacterized protein</fullName>
    </submittedName>
</protein>
<name>A0ABP1Q9H1_9HEXA</name>
<accession>A0ABP1Q9H1</accession>
<keyword evidence="2" id="KW-1185">Reference proteome</keyword>
<dbReference type="Proteomes" id="UP001642540">
    <property type="component" value="Unassembled WGS sequence"/>
</dbReference>
<proteinExistence type="predicted"/>
<sequence>MLILQWLAKEIRNGKDYVSWKASSGLRKQGVICASNRGLVLDYTCLPCRVRSTKEFEWMMSNRESTSPLKLLMLVVLVG</sequence>